<feature type="region of interest" description="Disordered" evidence="1">
    <location>
        <begin position="1"/>
        <end position="45"/>
    </location>
</feature>
<evidence type="ECO:0000256" key="1">
    <source>
        <dbReference type="SAM" id="MobiDB-lite"/>
    </source>
</evidence>
<dbReference type="InterPro" id="IPR028101">
    <property type="entry name" value="DUF4616"/>
</dbReference>
<protein>
    <submittedName>
        <fullName evidence="2">Uncharacterized protein</fullName>
    </submittedName>
</protein>
<dbReference type="PANTHER" id="PTHR14375:SF2">
    <property type="entry name" value="SIMILAR TO RIKEN CDNA 4931414P19"/>
    <property type="match status" value="1"/>
</dbReference>
<feature type="non-terminal residue" evidence="2">
    <location>
        <position position="1"/>
    </location>
</feature>
<feature type="compositionally biased region" description="Low complexity" evidence="1">
    <location>
        <begin position="1"/>
        <end position="34"/>
    </location>
</feature>
<comment type="caution">
    <text evidence="2">The sequence shown here is derived from an EMBL/GenBank/DDBJ whole genome shotgun (WGS) entry which is preliminary data.</text>
</comment>
<dbReference type="PANTHER" id="PTHR14375">
    <property type="entry name" value="SIMILAR TO RIKEN CDNA 4931414P19"/>
    <property type="match status" value="1"/>
</dbReference>
<name>A0AAU9Y6H3_9CNID</name>
<sequence length="213" mass="24332">AASFFRSASTSTTLSRRPFGSSSSTGARSSAVPSHPEPLREDSIRNRENLVVSNREIRQLFDTIKELGDIVKRQNAKLYSLSVELENACKEVAEVKTELQTVRHKLDRQPQSTEKENILRGPVPKQLKGDVHLLHNKQEVELYITTITFLCSIDTAHNSAVRGFLCKQLEKENNDYEKSIIKCAVSRYYETKRQQYLDNPPDRRNKVEKTALQ</sequence>
<keyword evidence="3" id="KW-1185">Reference proteome</keyword>
<accession>A0AAU9Y6H3</accession>
<organism evidence="2 3">
    <name type="scientific">Pocillopora meandrina</name>
    <dbReference type="NCBI Taxonomy" id="46732"/>
    <lineage>
        <taxon>Eukaryota</taxon>
        <taxon>Metazoa</taxon>
        <taxon>Cnidaria</taxon>
        <taxon>Anthozoa</taxon>
        <taxon>Hexacorallia</taxon>
        <taxon>Scleractinia</taxon>
        <taxon>Astrocoeniina</taxon>
        <taxon>Pocilloporidae</taxon>
        <taxon>Pocillopora</taxon>
    </lineage>
</organism>
<gene>
    <name evidence="2" type="ORF">PMEA_00011786</name>
</gene>
<dbReference type="Proteomes" id="UP001159428">
    <property type="component" value="Unassembled WGS sequence"/>
</dbReference>
<evidence type="ECO:0000313" key="2">
    <source>
        <dbReference type="EMBL" id="CAH3169328.1"/>
    </source>
</evidence>
<dbReference type="AlphaFoldDB" id="A0AAU9Y6H3"/>
<evidence type="ECO:0000313" key="3">
    <source>
        <dbReference type="Proteomes" id="UP001159428"/>
    </source>
</evidence>
<feature type="region of interest" description="Disordered" evidence="1">
    <location>
        <begin position="194"/>
        <end position="213"/>
    </location>
</feature>
<proteinExistence type="predicted"/>
<reference evidence="2 3" key="1">
    <citation type="submission" date="2022-05" db="EMBL/GenBank/DDBJ databases">
        <authorList>
            <consortium name="Genoscope - CEA"/>
            <person name="William W."/>
        </authorList>
    </citation>
    <scope>NUCLEOTIDE SEQUENCE [LARGE SCALE GENOMIC DNA]</scope>
</reference>
<dbReference type="EMBL" id="CALNXJ010000206">
    <property type="protein sequence ID" value="CAH3169328.1"/>
    <property type="molecule type" value="Genomic_DNA"/>
</dbReference>